<evidence type="ECO:0000313" key="2">
    <source>
        <dbReference type="Proteomes" id="UP000256690"/>
    </source>
</evidence>
<proteinExistence type="predicted"/>
<reference evidence="1 2" key="1">
    <citation type="journal article" date="2018" name="IMA Fungus">
        <title>IMA Genome-F 9: Draft genome sequence of Annulohypoxylon stygium, Aspergillus mulundensis, Berkeleyomyces basicola (syn. Thielaviopsis basicola), Ceratocystis smalleyi, two Cercospora beticola strains, Coleophoma cylindrospora, Fusarium fracticaudum, Phialophora cf. hyalina, and Morchella septimelata.</title>
        <authorList>
            <person name="Wingfield B.D."/>
            <person name="Bills G.F."/>
            <person name="Dong Y."/>
            <person name="Huang W."/>
            <person name="Nel W.J."/>
            <person name="Swalarsk-Parry B.S."/>
            <person name="Vaghefi N."/>
            <person name="Wilken P.M."/>
            <person name="An Z."/>
            <person name="de Beer Z.W."/>
            <person name="De Vos L."/>
            <person name="Chen L."/>
            <person name="Duong T.A."/>
            <person name="Gao Y."/>
            <person name="Hammerbacher A."/>
            <person name="Kikkert J.R."/>
            <person name="Li Y."/>
            <person name="Li H."/>
            <person name="Li K."/>
            <person name="Li Q."/>
            <person name="Liu X."/>
            <person name="Ma X."/>
            <person name="Naidoo K."/>
            <person name="Pethybridge S.J."/>
            <person name="Sun J."/>
            <person name="Steenkamp E.T."/>
            <person name="van der Nest M.A."/>
            <person name="van Wyk S."/>
            <person name="Wingfield M.J."/>
            <person name="Xiong C."/>
            <person name="Yue Q."/>
            <person name="Zhang X."/>
        </authorList>
    </citation>
    <scope>NUCLEOTIDE SEQUENCE [LARGE SCALE GENOMIC DNA]</scope>
    <source>
        <strain evidence="1 2">DSM 5745</strain>
    </source>
</reference>
<dbReference type="EMBL" id="PVWQ01000016">
    <property type="protein sequence ID" value="RDW61693.1"/>
    <property type="molecule type" value="Genomic_DNA"/>
</dbReference>
<dbReference type="OrthoDB" id="4342612at2759"/>
<name>A0A3D8QIN9_9EURO</name>
<dbReference type="GeneID" id="38120735"/>
<comment type="caution">
    <text evidence="1">The sequence shown here is derived from an EMBL/GenBank/DDBJ whole genome shotgun (WGS) entry which is preliminary data.</text>
</comment>
<keyword evidence="2" id="KW-1185">Reference proteome</keyword>
<sequence length="175" mass="19060">MQPTKPLWLSLIRQLADGHDSNPGAAPAGARSEAGTGDKWSLFVAPEGEPGLLYSLNPTATDVYVYEAPQHAVSLPNANSTWSMYTMRTVSAAEANTVHEVVSRQSIPTGPLQPGSAHGGRAFGAFVSASQLWVEGIVRELVEERVLEHQVLRYVRSMMGPSRLAHFKHQDQDQE</sequence>
<organism evidence="1 2">
    <name type="scientific">Aspergillus mulundensis</name>
    <dbReference type="NCBI Taxonomy" id="1810919"/>
    <lineage>
        <taxon>Eukaryota</taxon>
        <taxon>Fungi</taxon>
        <taxon>Dikarya</taxon>
        <taxon>Ascomycota</taxon>
        <taxon>Pezizomycotina</taxon>
        <taxon>Eurotiomycetes</taxon>
        <taxon>Eurotiomycetidae</taxon>
        <taxon>Eurotiales</taxon>
        <taxon>Aspergillaceae</taxon>
        <taxon>Aspergillus</taxon>
        <taxon>Aspergillus subgen. Nidulantes</taxon>
    </lineage>
</organism>
<dbReference type="Proteomes" id="UP000256690">
    <property type="component" value="Unassembled WGS sequence"/>
</dbReference>
<accession>A0A3D8QIN9</accession>
<evidence type="ECO:0000313" key="1">
    <source>
        <dbReference type="EMBL" id="RDW61693.1"/>
    </source>
</evidence>
<protein>
    <submittedName>
        <fullName evidence="1">Uncharacterized protein</fullName>
    </submittedName>
</protein>
<gene>
    <name evidence="1" type="ORF">DSM5745_10365</name>
</gene>
<dbReference type="AlphaFoldDB" id="A0A3D8QIN9"/>
<dbReference type="RefSeq" id="XP_026598824.1">
    <property type="nucleotide sequence ID" value="XM_026752381.1"/>
</dbReference>